<evidence type="ECO:0000256" key="5">
    <source>
        <dbReference type="ARBA" id="ARBA00022989"/>
    </source>
</evidence>
<proteinExistence type="inferred from homology"/>
<dbReference type="AlphaFoldDB" id="A0AAU7DU23"/>
<dbReference type="GO" id="GO:0005886">
    <property type="term" value="C:plasma membrane"/>
    <property type="evidence" value="ECO:0007669"/>
    <property type="project" value="UniProtKB-SubCell"/>
</dbReference>
<feature type="transmembrane region" description="Helical" evidence="7">
    <location>
        <begin position="59"/>
        <end position="82"/>
    </location>
</feature>
<organism evidence="8">
    <name type="scientific">Jonesiaceae bacterium BS-20</name>
    <dbReference type="NCBI Taxonomy" id="3120821"/>
    <lineage>
        <taxon>Bacteria</taxon>
        <taxon>Bacillati</taxon>
        <taxon>Actinomycetota</taxon>
        <taxon>Actinomycetes</taxon>
        <taxon>Micrococcales</taxon>
        <taxon>Jonesiaceae</taxon>
    </lineage>
</organism>
<feature type="transmembrane region" description="Helical" evidence="7">
    <location>
        <begin position="33"/>
        <end position="53"/>
    </location>
</feature>
<evidence type="ECO:0000256" key="2">
    <source>
        <dbReference type="ARBA" id="ARBA00011006"/>
    </source>
</evidence>
<evidence type="ECO:0000313" key="8">
    <source>
        <dbReference type="EMBL" id="XBH20951.1"/>
    </source>
</evidence>
<comment type="subcellular location">
    <subcellularLocation>
        <location evidence="1">Cell membrane</location>
        <topology evidence="1">Multi-pass membrane protein</topology>
    </subcellularLocation>
</comment>
<reference evidence="8" key="1">
    <citation type="submission" date="2024-02" db="EMBL/GenBank/DDBJ databases">
        <title>Tomenella chthoni gen. nov. sp. nov., a member of the family Jonesiaceae isolated from bat guano.</title>
        <authorList>
            <person name="Miller S.L."/>
            <person name="King J."/>
            <person name="Sankaranarayanan K."/>
            <person name="Lawson P.A."/>
        </authorList>
    </citation>
    <scope>NUCLEOTIDE SEQUENCE</scope>
    <source>
        <strain evidence="8">BS-20</strain>
    </source>
</reference>
<dbReference type="PANTHER" id="PTHR33884:SF3">
    <property type="entry name" value="UPF0410 PROTEIN YMGE"/>
    <property type="match status" value="1"/>
</dbReference>
<evidence type="ECO:0000256" key="1">
    <source>
        <dbReference type="ARBA" id="ARBA00004651"/>
    </source>
</evidence>
<evidence type="ECO:0000256" key="4">
    <source>
        <dbReference type="ARBA" id="ARBA00022692"/>
    </source>
</evidence>
<evidence type="ECO:0000256" key="6">
    <source>
        <dbReference type="ARBA" id="ARBA00023136"/>
    </source>
</evidence>
<feature type="transmembrane region" description="Helical" evidence="7">
    <location>
        <begin position="6"/>
        <end position="21"/>
    </location>
</feature>
<dbReference type="InterPro" id="IPR007341">
    <property type="entry name" value="Transgly_assoc"/>
</dbReference>
<dbReference type="EMBL" id="CP146203">
    <property type="protein sequence ID" value="XBH20951.1"/>
    <property type="molecule type" value="Genomic_DNA"/>
</dbReference>
<dbReference type="Pfam" id="PF04226">
    <property type="entry name" value="Transgly_assoc"/>
    <property type="match status" value="1"/>
</dbReference>
<name>A0AAU7DU23_9MICO</name>
<keyword evidence="4 7" id="KW-0812">Transmembrane</keyword>
<evidence type="ECO:0000256" key="3">
    <source>
        <dbReference type="ARBA" id="ARBA00022475"/>
    </source>
</evidence>
<dbReference type="PANTHER" id="PTHR33884">
    <property type="entry name" value="UPF0410 PROTEIN YMGE"/>
    <property type="match status" value="1"/>
</dbReference>
<comment type="similarity">
    <text evidence="2">Belongs to the UPF0410 family.</text>
</comment>
<keyword evidence="3" id="KW-1003">Cell membrane</keyword>
<sequence length="88" mass="9325">MSWLSWILIGLIMGAIARSVLPGRTNGGWITSLIIGIVGAILGGWIASAAFGVESNTGFFSFTTWLWAFIGSLLVLVIWGAVTGRKKA</sequence>
<keyword evidence="6 7" id="KW-0472">Membrane</keyword>
<evidence type="ECO:0000256" key="7">
    <source>
        <dbReference type="SAM" id="Phobius"/>
    </source>
</evidence>
<gene>
    <name evidence="8" type="ORF">V5R04_12095</name>
</gene>
<protein>
    <submittedName>
        <fullName evidence="8">GlsB/YeaQ/YmgE family stress response membrane protein</fullName>
    </submittedName>
</protein>
<accession>A0AAU7DU23</accession>
<keyword evidence="5 7" id="KW-1133">Transmembrane helix</keyword>